<evidence type="ECO:0000259" key="1">
    <source>
        <dbReference type="Pfam" id="PF05430"/>
    </source>
</evidence>
<organism evidence="2 3">
    <name type="scientific">Profundibacterium mesophilum KAUST100406-0324</name>
    <dbReference type="NCBI Taxonomy" id="1037889"/>
    <lineage>
        <taxon>Bacteria</taxon>
        <taxon>Pseudomonadati</taxon>
        <taxon>Pseudomonadota</taxon>
        <taxon>Alphaproteobacteria</taxon>
        <taxon>Rhodobacterales</taxon>
        <taxon>Roseobacteraceae</taxon>
        <taxon>Profundibacterium</taxon>
    </lineage>
</organism>
<dbReference type="Pfam" id="PF05430">
    <property type="entry name" value="Methyltransf_30"/>
    <property type="match status" value="1"/>
</dbReference>
<protein>
    <submittedName>
        <fullName evidence="2">F-type H+-transporting ATPase subunit c</fullName>
    </submittedName>
</protein>
<sequence length="224" mass="23891">MSMPDQTAQIEWTGEVPRSTLFDDPYYSLEDGAAETAHVFLGGNGLPERFAPGFRIAELGFGTGLNVLCAWQAWRRAGIAGPLRFVSFEAFPMAAADMARAHRALGIDDALGAPLRAAWAAGRREFRTDELHLSVIVGDAAVTVPAWDGLADAWFLDGFSPARNPGLWAAPLLEAVAIHTAPGGTAATYSAAGAVRRDLAAAGFEVSRVPGYGRKRHMSRAVLR</sequence>
<dbReference type="GO" id="GO:0004808">
    <property type="term" value="F:tRNA (5-methylaminomethyl-2-thiouridylate)(34)-methyltransferase activity"/>
    <property type="evidence" value="ECO:0007669"/>
    <property type="project" value="InterPro"/>
</dbReference>
<name>A0A921NQF4_9RHOB</name>
<dbReference type="Gene3D" id="3.40.50.150">
    <property type="entry name" value="Vaccinia Virus protein VP39"/>
    <property type="match status" value="1"/>
</dbReference>
<dbReference type="NCBIfam" id="NF033855">
    <property type="entry name" value="tRNA_MNMC2"/>
    <property type="match status" value="1"/>
</dbReference>
<gene>
    <name evidence="2" type="ORF">PMES_02131</name>
</gene>
<evidence type="ECO:0000313" key="3">
    <source>
        <dbReference type="Proteomes" id="UP000698242"/>
    </source>
</evidence>
<dbReference type="InterPro" id="IPR047785">
    <property type="entry name" value="tRNA_MNMC2"/>
</dbReference>
<dbReference type="Proteomes" id="UP000698242">
    <property type="component" value="Unassembled WGS sequence"/>
</dbReference>
<comment type="caution">
    <text evidence="2">The sequence shown here is derived from an EMBL/GenBank/DDBJ whole genome shotgun (WGS) entry which is preliminary data.</text>
</comment>
<dbReference type="EMBL" id="APKE01000025">
    <property type="protein sequence ID" value="KAF0675500.1"/>
    <property type="molecule type" value="Genomic_DNA"/>
</dbReference>
<reference evidence="2" key="1">
    <citation type="submission" date="2013-03" db="EMBL/GenBank/DDBJ databases">
        <title>Genome Sequence of the Profundibacterium mesophilum strain KAUST100406-0324T from Red Sea, a novel genus in the family Rhodobacteraceae.</title>
        <authorList>
            <person name="Essack M."/>
            <person name="Alam I."/>
            <person name="Lafi F."/>
            <person name="Alawi W."/>
            <person name="Kamanu F."/>
            <person name="Al-Suwailem A."/>
            <person name="Lee O.O."/>
            <person name="Xu Y."/>
            <person name="Bajic V."/>
            <person name="Qian P.-Y."/>
            <person name="Archer J."/>
        </authorList>
    </citation>
    <scope>NUCLEOTIDE SEQUENCE</scope>
    <source>
        <strain evidence="2">KAUST100406-0324</strain>
    </source>
</reference>
<dbReference type="GO" id="GO:0016645">
    <property type="term" value="F:oxidoreductase activity, acting on the CH-NH group of donors"/>
    <property type="evidence" value="ECO:0007669"/>
    <property type="project" value="InterPro"/>
</dbReference>
<dbReference type="PANTHER" id="PTHR39963:SF1">
    <property type="entry name" value="MNMC-LIKE METHYLTRANSFERASE DOMAIN-CONTAINING PROTEIN"/>
    <property type="match status" value="1"/>
</dbReference>
<dbReference type="PANTHER" id="PTHR39963">
    <property type="entry name" value="SLL0983 PROTEIN"/>
    <property type="match status" value="1"/>
</dbReference>
<evidence type="ECO:0000313" key="2">
    <source>
        <dbReference type="EMBL" id="KAF0675500.1"/>
    </source>
</evidence>
<dbReference type="InterPro" id="IPR008471">
    <property type="entry name" value="MnmC-like_methylTransf"/>
</dbReference>
<keyword evidence="3" id="KW-1185">Reference proteome</keyword>
<accession>A0A921NQF4</accession>
<proteinExistence type="predicted"/>
<dbReference type="InterPro" id="IPR029063">
    <property type="entry name" value="SAM-dependent_MTases_sf"/>
</dbReference>
<feature type="domain" description="MnmC-like methyltransferase" evidence="1">
    <location>
        <begin position="123"/>
        <end position="222"/>
    </location>
</feature>
<dbReference type="AlphaFoldDB" id="A0A921NQF4"/>
<dbReference type="SUPFAM" id="SSF53335">
    <property type="entry name" value="S-adenosyl-L-methionine-dependent methyltransferases"/>
    <property type="match status" value="1"/>
</dbReference>